<evidence type="ECO:0000256" key="3">
    <source>
        <dbReference type="ARBA" id="ARBA00023125"/>
    </source>
</evidence>
<dbReference type="SUPFAM" id="SSF52540">
    <property type="entry name" value="P-loop containing nucleoside triphosphate hydrolases"/>
    <property type="match status" value="1"/>
</dbReference>
<keyword evidence="1" id="KW-0547">Nucleotide-binding</keyword>
<accession>A0ABT0MEG3</accession>
<comment type="caution">
    <text evidence="6">The sequence shown here is derived from an EMBL/GenBank/DDBJ whole genome shotgun (WGS) entry which is preliminary data.</text>
</comment>
<evidence type="ECO:0000259" key="5">
    <source>
        <dbReference type="PROSITE" id="PS51194"/>
    </source>
</evidence>
<dbReference type="Pfam" id="PF04851">
    <property type="entry name" value="ResIII"/>
    <property type="match status" value="1"/>
</dbReference>
<keyword evidence="7" id="KW-1185">Reference proteome</keyword>
<dbReference type="InterPro" id="IPR006935">
    <property type="entry name" value="Helicase/UvrB_N"/>
</dbReference>
<dbReference type="InterPro" id="IPR027417">
    <property type="entry name" value="P-loop_NTPase"/>
</dbReference>
<evidence type="ECO:0000256" key="2">
    <source>
        <dbReference type="ARBA" id="ARBA00022840"/>
    </source>
</evidence>
<dbReference type="PROSITE" id="PS51192">
    <property type="entry name" value="HELICASE_ATP_BIND_1"/>
    <property type="match status" value="1"/>
</dbReference>
<dbReference type="Proteomes" id="UP001203004">
    <property type="component" value="Unassembled WGS sequence"/>
</dbReference>
<dbReference type="GO" id="GO:0004386">
    <property type="term" value="F:helicase activity"/>
    <property type="evidence" value="ECO:0007669"/>
    <property type="project" value="UniProtKB-KW"/>
</dbReference>
<dbReference type="PANTHER" id="PTHR30580">
    <property type="entry name" value="PRIMOSOMAL PROTEIN N"/>
    <property type="match status" value="1"/>
</dbReference>
<dbReference type="SMART" id="SM00490">
    <property type="entry name" value="HELICc"/>
    <property type="match status" value="1"/>
</dbReference>
<keyword evidence="6" id="KW-0378">Hydrolase</keyword>
<dbReference type="Gene3D" id="3.40.50.300">
    <property type="entry name" value="P-loop containing nucleotide triphosphate hydrolases"/>
    <property type="match status" value="2"/>
</dbReference>
<name>A0ABT0MEG3_9BACL</name>
<keyword evidence="3" id="KW-0238">DNA-binding</keyword>
<dbReference type="PROSITE" id="PS51194">
    <property type="entry name" value="HELICASE_CTER"/>
    <property type="match status" value="1"/>
</dbReference>
<dbReference type="RefSeq" id="WP_249102625.1">
    <property type="nucleotide sequence ID" value="NZ_JAMAST010000019.1"/>
</dbReference>
<dbReference type="InterPro" id="IPR014001">
    <property type="entry name" value="Helicase_ATP-bd"/>
</dbReference>
<dbReference type="InterPro" id="IPR001650">
    <property type="entry name" value="Helicase_C-like"/>
</dbReference>
<protein>
    <submittedName>
        <fullName evidence="6">DEAD/DEAH box helicase family protein</fullName>
    </submittedName>
</protein>
<gene>
    <name evidence="6" type="ORF">M3N64_12090</name>
</gene>
<keyword evidence="6" id="KW-0347">Helicase</keyword>
<dbReference type="Pfam" id="PF00271">
    <property type="entry name" value="Helicase_C"/>
    <property type="match status" value="1"/>
</dbReference>
<sequence length="484" mass="54196">MPMLLLSRKSVPTPNDFTEVQHALHGREFRAEELPFPEKRLKEYVNAGYVSVRHGIIPLNENIFDLLTGKKKWLCVRCGNREQESFAVCSCARCGSKCVYCRHCLTMGIVRACTKLVTWCGPVPELRLPEDVLIGRPLCHWKGSLSSDQQKAAEALLQALEARESFLIWAVAGAGKTEIIYSALEQQLKKGHRVVLATPRTDVVRELLPRIRAAFPDIPVSGLYAGSKETIPDAPLVISTAHQLIRSANRFDCVFIDEVDAFPYHFDAMLDYAVRKAAKPNAPFIFLTATPPDILKNAYLSGKLRGVMLARRYHGYPLPVPRFQWIGNGAHAACKGWLPYPLSLWLRERITQKRQAFIFVPSIALVHELTELLQRSGYTRIAGVHADDPHRHEKLADFREGRLAALVTTTILERGVTVPGVEVAVFGADDRVFDDRALVQISGRVGRSGDCPRGDVVFFHNGKTLAMIRARRQIEQMNRAGGFK</sequence>
<organism evidence="6 7">
    <name type="scientific">Sporolactobacillus mangiferae</name>
    <dbReference type="NCBI Taxonomy" id="2940498"/>
    <lineage>
        <taxon>Bacteria</taxon>
        <taxon>Bacillati</taxon>
        <taxon>Bacillota</taxon>
        <taxon>Bacilli</taxon>
        <taxon>Bacillales</taxon>
        <taxon>Sporolactobacillaceae</taxon>
        <taxon>Sporolactobacillus</taxon>
    </lineage>
</organism>
<evidence type="ECO:0000259" key="4">
    <source>
        <dbReference type="PROSITE" id="PS51192"/>
    </source>
</evidence>
<evidence type="ECO:0000313" key="7">
    <source>
        <dbReference type="Proteomes" id="UP001203004"/>
    </source>
</evidence>
<feature type="domain" description="Helicase ATP-binding" evidence="4">
    <location>
        <begin position="157"/>
        <end position="309"/>
    </location>
</feature>
<evidence type="ECO:0000256" key="1">
    <source>
        <dbReference type="ARBA" id="ARBA00022741"/>
    </source>
</evidence>
<dbReference type="PANTHER" id="PTHR30580:SF1">
    <property type="entry name" value="COMF OPERON PROTEIN 1"/>
    <property type="match status" value="1"/>
</dbReference>
<reference evidence="6 7" key="1">
    <citation type="submission" date="2022-05" db="EMBL/GenBank/DDBJ databases">
        <title>Sporolactobacillus sp nov CPB3-1, isolated from tree bark (Mangifera indica L.).</title>
        <authorList>
            <person name="Phuengjayaem S."/>
            <person name="Tanasupawat S."/>
        </authorList>
    </citation>
    <scope>NUCLEOTIDE SEQUENCE [LARGE SCALE GENOMIC DNA]</scope>
    <source>
        <strain evidence="6 7">CPB3-1</strain>
    </source>
</reference>
<dbReference type="EMBL" id="JAMAST010000019">
    <property type="protein sequence ID" value="MCL1632659.1"/>
    <property type="molecule type" value="Genomic_DNA"/>
</dbReference>
<evidence type="ECO:0000313" key="6">
    <source>
        <dbReference type="EMBL" id="MCL1632659.1"/>
    </source>
</evidence>
<keyword evidence="2" id="KW-0067">ATP-binding</keyword>
<dbReference type="SMART" id="SM00487">
    <property type="entry name" value="DEXDc"/>
    <property type="match status" value="1"/>
</dbReference>
<feature type="domain" description="Helicase C-terminal" evidence="5">
    <location>
        <begin position="345"/>
        <end position="484"/>
    </location>
</feature>
<proteinExistence type="predicted"/>